<feature type="compositionally biased region" description="Basic and acidic residues" evidence="1">
    <location>
        <begin position="516"/>
        <end position="532"/>
    </location>
</feature>
<evidence type="ECO:0000313" key="2">
    <source>
        <dbReference type="EMBL" id="WAQ99190.1"/>
    </source>
</evidence>
<proteinExistence type="predicted"/>
<dbReference type="EMBL" id="CP111014">
    <property type="protein sequence ID" value="WAQ99190.1"/>
    <property type="molecule type" value="Genomic_DNA"/>
</dbReference>
<gene>
    <name evidence="2" type="ORF">MAR_023563</name>
</gene>
<sequence>MDRNTNTEHGSMIVSRNQAMTEVEVQLLDMCKEEIILLIDPFFVSATLCREYPQFEPVHQVIHELELTNDRKDVSEVLISHLPENICLHDFVFVLKECGYIALGAELLRARLKLDAPTTLKHVHRSTSGQRPSISKMNFNLKKIVDDAQFNNPRLFLRQTRDRFILKMQNESDEYRRQIFNDKCIAFIGAEIDAIAITFDESLCEGAVFTEMKSLTNATSNTLLTDGVYFGRLANANAIAGRFNESNHMIKAALCNAFSIGPCFELVFMIYNAVQVMLFSFENSPTAENRRALLMFGNIGLQYAEQEISRSKMMWRRSYVLRMVFCLLGLGYKANVIENCPVDETCIVEAKKLLADIEKNLTGIETRREMLYYVAKARLAELTKQQQDCLDNLRASRNLAHEGHFDELRFISDYLDKVNTQIQRPDIIKGEEREREVPDNLKLDETRNYALLGSQDFKTISIRTIDDDETIPKFRSVFSSEHPFPTQEQLHGSYETRIPGDGRESASNTPCQTGERLSDSHEGYQKEGDTSVEHLNVYQSFKDSDEFEN</sequence>
<protein>
    <submittedName>
        <fullName evidence="2">Uncharacterized protein</fullName>
    </submittedName>
</protein>
<accession>A0ABY7DS68</accession>
<organism evidence="2 3">
    <name type="scientific">Mya arenaria</name>
    <name type="common">Soft-shell clam</name>
    <dbReference type="NCBI Taxonomy" id="6604"/>
    <lineage>
        <taxon>Eukaryota</taxon>
        <taxon>Metazoa</taxon>
        <taxon>Spiralia</taxon>
        <taxon>Lophotrochozoa</taxon>
        <taxon>Mollusca</taxon>
        <taxon>Bivalvia</taxon>
        <taxon>Autobranchia</taxon>
        <taxon>Heteroconchia</taxon>
        <taxon>Euheterodonta</taxon>
        <taxon>Imparidentia</taxon>
        <taxon>Neoheterodontei</taxon>
        <taxon>Myida</taxon>
        <taxon>Myoidea</taxon>
        <taxon>Myidae</taxon>
        <taxon>Mya</taxon>
    </lineage>
</organism>
<reference evidence="2" key="1">
    <citation type="submission" date="2022-11" db="EMBL/GenBank/DDBJ databases">
        <title>Centuries of genome instability and evolution in soft-shell clam transmissible cancer (bioRxiv).</title>
        <authorList>
            <person name="Hart S.F.M."/>
            <person name="Yonemitsu M.A."/>
            <person name="Giersch R.M."/>
            <person name="Beal B.F."/>
            <person name="Arriagada G."/>
            <person name="Davis B.W."/>
            <person name="Ostrander E.A."/>
            <person name="Goff S.P."/>
            <person name="Metzger M.J."/>
        </authorList>
    </citation>
    <scope>NUCLEOTIDE SEQUENCE</scope>
    <source>
        <strain evidence="2">MELC-2E11</strain>
        <tissue evidence="2">Siphon/mantle</tissue>
    </source>
</reference>
<keyword evidence="3" id="KW-1185">Reference proteome</keyword>
<feature type="region of interest" description="Disordered" evidence="1">
    <location>
        <begin position="480"/>
        <end position="532"/>
    </location>
</feature>
<name>A0ABY7DS68_MYAAR</name>
<evidence type="ECO:0000256" key="1">
    <source>
        <dbReference type="SAM" id="MobiDB-lite"/>
    </source>
</evidence>
<dbReference type="Proteomes" id="UP001164746">
    <property type="component" value="Chromosome 3"/>
</dbReference>
<evidence type="ECO:0000313" key="3">
    <source>
        <dbReference type="Proteomes" id="UP001164746"/>
    </source>
</evidence>